<dbReference type="Proteomes" id="UP000000739">
    <property type="component" value="Chromosome"/>
</dbReference>
<dbReference type="NCBIfam" id="NF033559">
    <property type="entry name" value="transpos_IS1634"/>
    <property type="match status" value="1"/>
</dbReference>
<gene>
    <name evidence="3" type="ordered locus">Dalk_2552</name>
</gene>
<dbReference type="GO" id="GO:0003677">
    <property type="term" value="F:DNA binding"/>
    <property type="evidence" value="ECO:0007669"/>
    <property type="project" value="InterPro"/>
</dbReference>
<evidence type="ECO:0000256" key="1">
    <source>
        <dbReference type="SAM" id="MobiDB-lite"/>
    </source>
</evidence>
<evidence type="ECO:0000313" key="3">
    <source>
        <dbReference type="EMBL" id="ACL04245.1"/>
    </source>
</evidence>
<feature type="domain" description="Transposase IS4-like" evidence="2">
    <location>
        <begin position="259"/>
        <end position="546"/>
    </location>
</feature>
<dbReference type="KEGG" id="dal:Dalk_2552"/>
<evidence type="ECO:0000259" key="2">
    <source>
        <dbReference type="Pfam" id="PF01609"/>
    </source>
</evidence>
<reference evidence="3 4" key="1">
    <citation type="journal article" date="2012" name="Environ. Microbiol.">
        <title>The genome sequence of Desulfatibacillum alkenivorans AK-01: a blueprint for anaerobic alkane oxidation.</title>
        <authorList>
            <person name="Callaghan A.V."/>
            <person name="Morris B.E."/>
            <person name="Pereira I.A."/>
            <person name="McInerney M.J."/>
            <person name="Austin R.N."/>
            <person name="Groves J.T."/>
            <person name="Kukor J.J."/>
            <person name="Suflita J.M."/>
            <person name="Young L.Y."/>
            <person name="Zylstra G.J."/>
            <person name="Wawrik B."/>
        </authorList>
    </citation>
    <scope>NUCLEOTIDE SEQUENCE [LARGE SCALE GENOMIC DNA]</scope>
    <source>
        <strain evidence="3 4">AK-01</strain>
    </source>
</reference>
<dbReference type="EMBL" id="CP001322">
    <property type="protein sequence ID" value="ACL04245.1"/>
    <property type="molecule type" value="Genomic_DNA"/>
</dbReference>
<accession>B8FFI5</accession>
<dbReference type="eggNOG" id="COG5421">
    <property type="taxonomic scope" value="Bacteria"/>
</dbReference>
<name>B8FFI5_DESAL</name>
<dbReference type="PANTHER" id="PTHR34614">
    <property type="match status" value="1"/>
</dbReference>
<dbReference type="AlphaFoldDB" id="B8FFI5"/>
<sequence>MGDPPWYTSAMFIKKVRKSNKGSGKIYEYLHLVESIRTEKGPRQRLVLNLGDLDVPVDQFKELANCIEAMLTGQNQLFSPDREIEKHARNAVMRIRAQKSEEQDALQSGPDQQPDPDYRTVDVASMQAGEVRSLGPEYVCHSLWNELQFNEILMSNGVSKHVLPLLEALVVGRLISPGSERHTWNWSHDLSAVYELSGPPLRESLSSLYRAGDVLFDLKEQLEVHLARRERDLFSLPERLCLLDLTNAFFEGSANGNPKAKRGRSKEKRSDCKLLTLALVVDENGFAKHSRLYPGNQSEPQTLEDILEDMIRLHPGLSRERTVVVDAGIATEANLALLKDKKFHYIVVHRGKADFSAADLENMTVIREKQQYRIEVVRKERDGQAMLLCRSSARKGKDFGIRNRQEQLFVERLRYFHEGLSLPRRTKLYDKVVEKVGRLREKYPRASKLYDVEVTPEEKPGKKVKASAIVWRKKEQYDQVAQFDGCYVLCTDLCNLSDKDIWETYVMLTRVENAFRSMKSALGLRPNFHQNEDRADAHMFISVLAYHILHAIEYRLGQCGDHRSWSTLREVLSTHQRLTIEYNVKEQDRIVRRHVRLCSTPEPEHKEIYRNLGLKDEPLPRKTHTVK</sequence>
<dbReference type="InterPro" id="IPR047654">
    <property type="entry name" value="IS1634_transpos"/>
</dbReference>
<dbReference type="InterPro" id="IPR012337">
    <property type="entry name" value="RNaseH-like_sf"/>
</dbReference>
<keyword evidence="4" id="KW-1185">Reference proteome</keyword>
<feature type="region of interest" description="Disordered" evidence="1">
    <location>
        <begin position="98"/>
        <end position="117"/>
    </location>
</feature>
<organism evidence="3 4">
    <name type="scientific">Desulfatibacillum aliphaticivorans</name>
    <dbReference type="NCBI Taxonomy" id="218208"/>
    <lineage>
        <taxon>Bacteria</taxon>
        <taxon>Pseudomonadati</taxon>
        <taxon>Thermodesulfobacteriota</taxon>
        <taxon>Desulfobacteria</taxon>
        <taxon>Desulfobacterales</taxon>
        <taxon>Desulfatibacillaceae</taxon>
        <taxon>Desulfatibacillum</taxon>
    </lineage>
</organism>
<dbReference type="PANTHER" id="PTHR34614:SF2">
    <property type="entry name" value="TRANSPOSASE IS4-LIKE DOMAIN-CONTAINING PROTEIN"/>
    <property type="match status" value="1"/>
</dbReference>
<dbReference type="RefSeq" id="WP_015947318.1">
    <property type="nucleotide sequence ID" value="NC_011768.1"/>
</dbReference>
<dbReference type="HOGENOM" id="CLU_022426_4_1_7"/>
<evidence type="ECO:0000313" key="4">
    <source>
        <dbReference type="Proteomes" id="UP000000739"/>
    </source>
</evidence>
<dbReference type="GO" id="GO:0004803">
    <property type="term" value="F:transposase activity"/>
    <property type="evidence" value="ECO:0007669"/>
    <property type="project" value="InterPro"/>
</dbReference>
<dbReference type="GO" id="GO:0006313">
    <property type="term" value="P:DNA transposition"/>
    <property type="evidence" value="ECO:0007669"/>
    <property type="project" value="InterPro"/>
</dbReference>
<dbReference type="SUPFAM" id="SSF53098">
    <property type="entry name" value="Ribonuclease H-like"/>
    <property type="match status" value="1"/>
</dbReference>
<dbReference type="InterPro" id="IPR002559">
    <property type="entry name" value="Transposase_11"/>
</dbReference>
<dbReference type="Pfam" id="PF01609">
    <property type="entry name" value="DDE_Tnp_1"/>
    <property type="match status" value="1"/>
</dbReference>
<proteinExistence type="predicted"/>
<protein>
    <submittedName>
        <fullName evidence="3">Transposase IS4 family protein</fullName>
    </submittedName>
</protein>